<dbReference type="GO" id="GO:0016020">
    <property type="term" value="C:membrane"/>
    <property type="evidence" value="ECO:0007669"/>
    <property type="project" value="UniProtKB-SubCell"/>
</dbReference>
<dbReference type="Gene3D" id="2.40.50.100">
    <property type="match status" value="1"/>
</dbReference>
<proteinExistence type="predicted"/>
<sequence length="1032" mass="114865">MLRVAARFGKPADGKTLRQQMRWFEHLPVSQQLERLSGLLGLHLTMVPQNKLRWRQEITPVVLVLENASVAVLESIDSDNSARYWLSEGGDVVRESALSELLARAQGDVGVIGVAARGRDARIDEFVQPYEPHWFWKNFRGMGRRITEISLASVISNVLALAGILFSMQVYDRVIPAQSQSTLWVLFVGVLIAAAIEYLIRLMRTQVSDLMGKRIDLKVSAMLFARAMSIRNEARPKSTGSFISQLREIDQVRELLTSTTVGAAADLPFVILFLFIMSFVGGWLVLIPLAAIPLIVIPGLLVQIPMARLAKEGLREGALRNAVLVETIEGIEDIKALQAEPYFQRQWEQTHEVSASISNQQRLWGARLTGWAATVQQLTYAGMLVFGVYLVLDSQITTGTLVACSLLSSRTIAPLMQLTMVFSRWQHAKMAMKGLDELLKKPLDQPEATTLAHCPTLTGQYDLRNVHYSYDEENEKNVLNVQQLQIKPGEKIAILGKVGAGKSTLLKILAGQALATQGKVIVDGVDIERIDPTDLRRQLGWLSHDSRLFFGTLRQNLMLGNPHASEQEMLQALRISGALSLVQQDAASLDRIINEGGRGLSGGLVMLSRLILRQPQVVLLDEPTAAMDEQLEEHVIRQLQGWISGRTLVLVTHRPALLKMVDRIVVMDNGRIVADGPRDEILRRATTPAPSPVTPSSRAQVIDSLDGGIVKQLNVHEGDIVEKGQVLATLDPTRFQSNFGEAQAKVRTLRASSERLEAELSGTPLTFSAETLKEPNLVTRERQLYESRRRNLTETISNLQQSLRLVQDELRLTEPLVAKGAAGQVEVIRLRRQVSDLRGKIDEARNDYLVRAHEEQVKNNAELDAQLQVAAGKEDQLTRATLYSPVRGIVKDIQVTTVGGVLEPGGKLMEIVPLEDQLLIETRINPRDIAYIRPGLAATVKVTAYDSSIYGDLHGEVETVSPDTLQDEVKRDQYYYRVYVRTQKAELTNRAGRKFPIVPGMVANVEIKTGQKSVMDYLIKPLNKVKESMRER</sequence>
<evidence type="ECO:0000256" key="5">
    <source>
        <dbReference type="ARBA" id="ARBA00022989"/>
    </source>
</evidence>
<dbReference type="InterPro" id="IPR003593">
    <property type="entry name" value="AAA+_ATPase"/>
</dbReference>
<dbReference type="PROSITE" id="PS50893">
    <property type="entry name" value="ABC_TRANSPORTER_2"/>
    <property type="match status" value="1"/>
</dbReference>
<dbReference type="InterPro" id="IPR058625">
    <property type="entry name" value="MdtA-like_BSH"/>
</dbReference>
<dbReference type="InterPro" id="IPR003439">
    <property type="entry name" value="ABC_transporter-like_ATP-bd"/>
</dbReference>
<evidence type="ECO:0000256" key="4">
    <source>
        <dbReference type="ARBA" id="ARBA00022840"/>
    </source>
</evidence>
<feature type="transmembrane region" description="Helical" evidence="8">
    <location>
        <begin position="149"/>
        <end position="171"/>
    </location>
</feature>
<dbReference type="GO" id="GO:0005524">
    <property type="term" value="F:ATP binding"/>
    <property type="evidence" value="ECO:0007669"/>
    <property type="project" value="UniProtKB-KW"/>
</dbReference>
<evidence type="ECO:0000313" key="11">
    <source>
        <dbReference type="EMBL" id="CAD7567733.1"/>
    </source>
</evidence>
<evidence type="ECO:0000256" key="8">
    <source>
        <dbReference type="SAM" id="Phobius"/>
    </source>
</evidence>
<dbReference type="Pfam" id="PF00005">
    <property type="entry name" value="ABC_tran"/>
    <property type="match status" value="1"/>
</dbReference>
<keyword evidence="2 8" id="KW-0812">Transmembrane</keyword>
<feature type="domain" description="ABC transporter" evidence="9">
    <location>
        <begin position="461"/>
        <end position="694"/>
    </location>
</feature>
<dbReference type="PROSITE" id="PS00543">
    <property type="entry name" value="HLYD_FAMILY"/>
    <property type="match status" value="1"/>
</dbReference>
<feature type="domain" description="ABC transmembrane type-1" evidence="10">
    <location>
        <begin position="151"/>
        <end position="427"/>
    </location>
</feature>
<dbReference type="Pfam" id="PF00664">
    <property type="entry name" value="ABC_membrane"/>
    <property type="match status" value="1"/>
</dbReference>
<dbReference type="SUPFAM" id="SSF90123">
    <property type="entry name" value="ABC transporter transmembrane region"/>
    <property type="match status" value="1"/>
</dbReference>
<dbReference type="GO" id="GO:0016887">
    <property type="term" value="F:ATP hydrolysis activity"/>
    <property type="evidence" value="ECO:0007669"/>
    <property type="project" value="InterPro"/>
</dbReference>
<feature type="transmembrane region" description="Helical" evidence="8">
    <location>
        <begin position="183"/>
        <end position="200"/>
    </location>
</feature>
<comment type="subcellular location">
    <subcellularLocation>
        <location evidence="1">Membrane</location>
        <topology evidence="1">Multi-pass membrane protein</topology>
    </subcellularLocation>
</comment>
<evidence type="ECO:0000256" key="1">
    <source>
        <dbReference type="ARBA" id="ARBA00004141"/>
    </source>
</evidence>
<evidence type="ECO:0000256" key="3">
    <source>
        <dbReference type="ARBA" id="ARBA00022741"/>
    </source>
</evidence>
<dbReference type="InterPro" id="IPR036640">
    <property type="entry name" value="ABC1_TM_sf"/>
</dbReference>
<dbReference type="Gene3D" id="3.40.50.300">
    <property type="entry name" value="P-loop containing nucleotide triphosphate hydrolases"/>
    <property type="match status" value="1"/>
</dbReference>
<evidence type="ECO:0000259" key="10">
    <source>
        <dbReference type="PROSITE" id="PS50929"/>
    </source>
</evidence>
<dbReference type="EMBL" id="OE179149">
    <property type="protein sequence ID" value="CAD7567733.1"/>
    <property type="molecule type" value="Genomic_DNA"/>
</dbReference>
<dbReference type="Gene3D" id="2.40.30.170">
    <property type="match status" value="1"/>
</dbReference>
<dbReference type="Pfam" id="PF26002">
    <property type="entry name" value="Beta-barrel_AprE"/>
    <property type="match status" value="1"/>
</dbReference>
<dbReference type="NCBIfam" id="TIGR03375">
    <property type="entry name" value="type_I_sec_LssB"/>
    <property type="match status" value="1"/>
</dbReference>
<dbReference type="SUPFAM" id="SSF111369">
    <property type="entry name" value="HlyD-like secretion proteins"/>
    <property type="match status" value="1"/>
</dbReference>
<evidence type="ECO:0000256" key="2">
    <source>
        <dbReference type="ARBA" id="ARBA00022692"/>
    </source>
</evidence>
<feature type="coiled-coil region" evidence="7">
    <location>
        <begin position="739"/>
        <end position="847"/>
    </location>
</feature>
<dbReference type="InterPro" id="IPR027417">
    <property type="entry name" value="P-loop_NTPase"/>
</dbReference>
<dbReference type="CDD" id="cd18587">
    <property type="entry name" value="ABC_6TM_LapB_like"/>
    <property type="match status" value="1"/>
</dbReference>
<dbReference type="InterPro" id="IPR011527">
    <property type="entry name" value="ABC1_TM_dom"/>
</dbReference>
<dbReference type="PANTHER" id="PTHR43394:SF1">
    <property type="entry name" value="ATP-BINDING CASSETTE SUB-FAMILY B MEMBER 10, MITOCHONDRIAL"/>
    <property type="match status" value="1"/>
</dbReference>
<dbReference type="SMART" id="SM00382">
    <property type="entry name" value="AAA"/>
    <property type="match status" value="1"/>
</dbReference>
<evidence type="ECO:0000259" key="9">
    <source>
        <dbReference type="PROSITE" id="PS50893"/>
    </source>
</evidence>
<dbReference type="InterPro" id="IPR017750">
    <property type="entry name" value="ATPase_T1SS"/>
</dbReference>
<keyword evidence="3" id="KW-0547">Nucleotide-binding</keyword>
<dbReference type="InterPro" id="IPR006144">
    <property type="entry name" value="Secretion_HlyD_CS"/>
</dbReference>
<evidence type="ECO:0000256" key="6">
    <source>
        <dbReference type="ARBA" id="ARBA00023136"/>
    </source>
</evidence>
<dbReference type="AlphaFoldDB" id="A0A7R9P2M2"/>
<dbReference type="PROSITE" id="PS50929">
    <property type="entry name" value="ABC_TM1F"/>
    <property type="match status" value="1"/>
</dbReference>
<dbReference type="GO" id="GO:0009306">
    <property type="term" value="P:protein secretion"/>
    <property type="evidence" value="ECO:0007669"/>
    <property type="project" value="InterPro"/>
</dbReference>
<protein>
    <submittedName>
        <fullName evidence="11">(California timema) hypothetical protein</fullName>
    </submittedName>
</protein>
<dbReference type="PRINTS" id="PR01490">
    <property type="entry name" value="RTXTOXIND"/>
</dbReference>
<accession>A0A7R9P2M2</accession>
<organism evidence="11">
    <name type="scientific">Timema californicum</name>
    <name type="common">California timema</name>
    <name type="synonym">Walking stick</name>
    <dbReference type="NCBI Taxonomy" id="61474"/>
    <lineage>
        <taxon>Eukaryota</taxon>
        <taxon>Metazoa</taxon>
        <taxon>Ecdysozoa</taxon>
        <taxon>Arthropoda</taxon>
        <taxon>Hexapoda</taxon>
        <taxon>Insecta</taxon>
        <taxon>Pterygota</taxon>
        <taxon>Neoptera</taxon>
        <taxon>Polyneoptera</taxon>
        <taxon>Phasmatodea</taxon>
        <taxon>Timematodea</taxon>
        <taxon>Timematoidea</taxon>
        <taxon>Timematidae</taxon>
        <taxon>Timema</taxon>
    </lineage>
</organism>
<dbReference type="InterPro" id="IPR039421">
    <property type="entry name" value="Type_1_exporter"/>
</dbReference>
<dbReference type="Pfam" id="PF25917">
    <property type="entry name" value="BSH_RND"/>
    <property type="match status" value="1"/>
</dbReference>
<name>A0A7R9P2M2_TIMCA</name>
<reference evidence="11" key="1">
    <citation type="submission" date="2020-11" db="EMBL/GenBank/DDBJ databases">
        <authorList>
            <person name="Tran Van P."/>
        </authorList>
    </citation>
    <scope>NUCLEOTIDE SEQUENCE</scope>
</reference>
<keyword evidence="6 8" id="KW-0472">Membrane</keyword>
<dbReference type="PANTHER" id="PTHR43394">
    <property type="entry name" value="ATP-DEPENDENT PERMEASE MDL1, MITOCHONDRIAL"/>
    <property type="match status" value="1"/>
</dbReference>
<keyword evidence="7" id="KW-0175">Coiled coil</keyword>
<keyword evidence="5 8" id="KW-1133">Transmembrane helix</keyword>
<evidence type="ECO:0000256" key="7">
    <source>
        <dbReference type="SAM" id="Coils"/>
    </source>
</evidence>
<dbReference type="InterPro" id="IPR058982">
    <property type="entry name" value="Beta-barrel_AprE"/>
</dbReference>
<dbReference type="Gene3D" id="1.20.1560.10">
    <property type="entry name" value="ABC transporter type 1, transmembrane domain"/>
    <property type="match status" value="1"/>
</dbReference>
<dbReference type="SUPFAM" id="SSF52540">
    <property type="entry name" value="P-loop containing nucleoside triphosphate hydrolases"/>
    <property type="match status" value="1"/>
</dbReference>
<dbReference type="Gene3D" id="3.90.70.10">
    <property type="entry name" value="Cysteine proteinases"/>
    <property type="match status" value="1"/>
</dbReference>
<gene>
    <name evidence="11" type="ORF">TCMB3V08_LOCUS515</name>
</gene>
<dbReference type="GO" id="GO:0015421">
    <property type="term" value="F:ABC-type oligopeptide transporter activity"/>
    <property type="evidence" value="ECO:0007669"/>
    <property type="project" value="TreeGrafter"/>
</dbReference>
<keyword evidence="4" id="KW-0067">ATP-binding</keyword>